<feature type="compositionally biased region" description="Low complexity" evidence="1">
    <location>
        <begin position="427"/>
        <end position="443"/>
    </location>
</feature>
<feature type="region of interest" description="Disordered" evidence="1">
    <location>
        <begin position="395"/>
        <end position="449"/>
    </location>
</feature>
<sequence length="1070" mass="119961">MATTILNLLQREKCEKLGKEKLQSVEGGGSGGGGGVGGKNNEHKRKSVDENLNRNNSNIVATCALADDDDSLPGIGGSSSVPTQRRRRSYVFATLKDVIALVNAEENNTTPTNQQQQPPEEHNSIKNVENPSTDRIEEKKKDAAIVLSSTGDYHHHNNNNNNNNDNNDDDDDNCTTKRLQQPRQQRRYMRSATAASVTQLLSDGCNSLLQRFRRNPSERPEQKFQQQQQHRKQEQERERIRERDNLQQLKNNRSSSKATKQNSENYCEKNNNNNNNNNNDNKKDNFSPKTSLNSMSDRHRYTRYYGGTGLYSSPSTTGRYQKSATTTVSALDRLRSNLSPVTAYYKPLMRTFSKRDRKDNDKDKTPVASSSSAAKLSAISRLENKYSDILDRVGRRRHRDADDDHEKTLEPDENINPLTRSATSHQLSSAGTKSKLSSSSFGTADRRERTPYRLLRNKTARYLGDSSDSGYLTSTNGRAVNDLNLVDDNYLLDYGSSSNKYRLGARNHGAHYDHRYQDEYSSTTSRHGRNGEYASSYKPRSGLDYRNYYDGSRLGRHYDASTDLDVNSSSSAVSSGYEKTKSNSRNKTCENLASRTGDNSESGRVEDNITIPLNSRNRFAYKRPQMSSVASSTHRVPPPTSTSSKSFTDEEMEILNDERSSADNAAILLALREDSQYLEAKKFEERLRKRKELKERMARYALEAEKTKELQQQQRLAEEELENKKKLDANNNDTKLVDKGHLELNGRAELPVKKSSTKKVTTESDSDSTSTEEESDSSSDETSKQSVKEVVTDTVETSSIPVTNNNNNTITTTRTNVTTTSTSNSETITSVNTTNSTSISGISSKGTDYGETKIANTKTTNSSRPLMLASDQNNNDLSKYRPQPFNFNKFSSGLMHSSSSSALAFGSITERLGTGRQQRTYKGSATSRAVGAVLNELETPGPTNSGARGNAARDNYFNSCKSYHFDPYNTAYGSSGGSRRGIGSTAAMPISASALTAYQRQQMQVYQQQQQQQQQHHHHQQQYHQHQQMLMLSKSATSASLFHRSRIPKTLSTFVRFFCLTFKKLTLFFF</sequence>
<feature type="region of interest" description="Disordered" evidence="1">
    <location>
        <begin position="103"/>
        <end position="138"/>
    </location>
</feature>
<feature type="compositionally biased region" description="Polar residues" evidence="1">
    <location>
        <begin position="416"/>
        <end position="426"/>
    </location>
</feature>
<feature type="region of interest" description="Disordered" evidence="1">
    <location>
        <begin position="213"/>
        <end position="298"/>
    </location>
</feature>
<feature type="compositionally biased region" description="Low complexity" evidence="1">
    <location>
        <begin position="797"/>
        <end position="829"/>
    </location>
</feature>
<feature type="compositionally biased region" description="Polar residues" evidence="1">
    <location>
        <begin position="246"/>
        <end position="265"/>
    </location>
</feature>
<feature type="compositionally biased region" description="Basic and acidic residues" evidence="1">
    <location>
        <begin position="231"/>
        <end position="245"/>
    </location>
</feature>
<keyword evidence="3" id="KW-1185">Reference proteome</keyword>
<evidence type="ECO:0000313" key="2">
    <source>
        <dbReference type="EnsemblMetazoa" id="GAUT011872-PA"/>
    </source>
</evidence>
<feature type="region of interest" description="Disordered" evidence="1">
    <location>
        <begin position="627"/>
        <end position="650"/>
    </location>
</feature>
<accession>A0A1A9UQ84</accession>
<reference evidence="2" key="1">
    <citation type="submission" date="2020-05" db="UniProtKB">
        <authorList>
            <consortium name="EnsemblMetazoa"/>
        </authorList>
    </citation>
    <scope>IDENTIFICATION</scope>
    <source>
        <strain evidence="2">TTRI</strain>
    </source>
</reference>
<dbReference type="EnsemblMetazoa" id="GAUT011872-RA">
    <property type="protein sequence ID" value="GAUT011872-PA"/>
    <property type="gene ID" value="GAUT011872"/>
</dbReference>
<feature type="region of interest" description="Disordered" evidence="1">
    <location>
        <begin position="353"/>
        <end position="375"/>
    </location>
</feature>
<protein>
    <submittedName>
        <fullName evidence="2">Uncharacterized protein</fullName>
    </submittedName>
</protein>
<feature type="compositionally biased region" description="Low complexity" evidence="1">
    <location>
        <begin position="105"/>
        <end position="118"/>
    </location>
</feature>
<feature type="compositionally biased region" description="Basic and acidic residues" evidence="1">
    <location>
        <begin position="735"/>
        <end position="752"/>
    </location>
</feature>
<feature type="region of interest" description="Disordered" evidence="1">
    <location>
        <begin position="1008"/>
        <end position="1029"/>
    </location>
</feature>
<proteinExistence type="predicted"/>
<feature type="compositionally biased region" description="Polar residues" evidence="1">
    <location>
        <begin position="583"/>
        <end position="600"/>
    </location>
</feature>
<feature type="compositionally biased region" description="Low complexity" evidence="1">
    <location>
        <begin position="269"/>
        <end position="279"/>
    </location>
</feature>
<evidence type="ECO:0000256" key="1">
    <source>
        <dbReference type="SAM" id="MobiDB-lite"/>
    </source>
</evidence>
<evidence type="ECO:0000313" key="3">
    <source>
        <dbReference type="Proteomes" id="UP000078200"/>
    </source>
</evidence>
<dbReference type="AlphaFoldDB" id="A0A1A9UQ84"/>
<dbReference type="CDD" id="cd22249">
    <property type="entry name" value="UDM1_RNF168_RNF169-like"/>
    <property type="match status" value="1"/>
</dbReference>
<organism evidence="2 3">
    <name type="scientific">Glossina austeni</name>
    <name type="common">Savannah tsetse fly</name>
    <dbReference type="NCBI Taxonomy" id="7395"/>
    <lineage>
        <taxon>Eukaryota</taxon>
        <taxon>Metazoa</taxon>
        <taxon>Ecdysozoa</taxon>
        <taxon>Arthropoda</taxon>
        <taxon>Hexapoda</taxon>
        <taxon>Insecta</taxon>
        <taxon>Pterygota</taxon>
        <taxon>Neoptera</taxon>
        <taxon>Endopterygota</taxon>
        <taxon>Diptera</taxon>
        <taxon>Brachycera</taxon>
        <taxon>Muscomorpha</taxon>
        <taxon>Hippoboscoidea</taxon>
        <taxon>Glossinidae</taxon>
        <taxon>Glossina</taxon>
    </lineage>
</organism>
<feature type="compositionally biased region" description="Acidic residues" evidence="1">
    <location>
        <begin position="764"/>
        <end position="779"/>
    </location>
</feature>
<dbReference type="STRING" id="7395.A0A1A9UQ84"/>
<dbReference type="Proteomes" id="UP000078200">
    <property type="component" value="Unassembled WGS sequence"/>
</dbReference>
<feature type="compositionally biased region" description="Gly residues" evidence="1">
    <location>
        <begin position="26"/>
        <end position="38"/>
    </location>
</feature>
<name>A0A1A9UQ84_GLOAU</name>
<feature type="compositionally biased region" description="Basic and acidic residues" evidence="1">
    <location>
        <begin position="781"/>
        <end position="791"/>
    </location>
</feature>
<feature type="compositionally biased region" description="Basic and acidic residues" evidence="1">
    <location>
        <begin position="353"/>
        <end position="365"/>
    </location>
</feature>
<feature type="region of interest" description="Disordered" evidence="1">
    <location>
        <begin position="151"/>
        <end position="187"/>
    </location>
</feature>
<dbReference type="VEuPathDB" id="VectorBase:GAUT011872"/>
<feature type="compositionally biased region" description="Basic and acidic residues" evidence="1">
    <location>
        <begin position="395"/>
        <end position="410"/>
    </location>
</feature>
<feature type="region of interest" description="Disordered" evidence="1">
    <location>
        <begin position="20"/>
        <end position="44"/>
    </location>
</feature>
<feature type="region of interest" description="Disordered" evidence="1">
    <location>
        <begin position="518"/>
        <end position="542"/>
    </location>
</feature>
<feature type="region of interest" description="Disordered" evidence="1">
    <location>
        <begin position="560"/>
        <end position="607"/>
    </location>
</feature>
<feature type="region of interest" description="Disordered" evidence="1">
    <location>
        <begin position="721"/>
        <end position="829"/>
    </location>
</feature>